<protein>
    <submittedName>
        <fullName evidence="1">Uncharacterized protein</fullName>
    </submittedName>
</protein>
<sequence>MTDNHQLNCLPEEVTEGLTPQQIEQVTMIAVYNYEAALKYAELIKTEKYQKKLKRIGRYGIDPLVPDSFAKGVLQRLQNYTPDVTQCCCCEDKVPKGQKFCSVQCSDVTDKILSGKQKQVKFPFAKKTDHWRKKVGRQALPYSNEFSD</sequence>
<reference evidence="1" key="1">
    <citation type="submission" date="2024-07" db="EMBL/GenBank/DDBJ databases">
        <authorList>
            <person name="Kim Y.J."/>
            <person name="Jeong J.Y."/>
        </authorList>
    </citation>
    <scope>NUCLEOTIDE SEQUENCE</scope>
    <source>
        <strain evidence="1">GIHE-MW2</strain>
    </source>
</reference>
<gene>
    <name evidence="1" type="ORF">ABWT76_002129</name>
</gene>
<name>A0AAU8JK87_9CYAN</name>
<proteinExistence type="predicted"/>
<accession>A0AAU8JK87</accession>
<dbReference type="RefSeq" id="WP_354636065.1">
    <property type="nucleotide sequence ID" value="NZ_CP159837.1"/>
</dbReference>
<evidence type="ECO:0000313" key="1">
    <source>
        <dbReference type="EMBL" id="XCM39224.1"/>
    </source>
</evidence>
<dbReference type="EMBL" id="CP159837">
    <property type="protein sequence ID" value="XCM39224.1"/>
    <property type="molecule type" value="Genomic_DNA"/>
</dbReference>
<organism evidence="1">
    <name type="scientific">Planktothricoides raciborskii GIHE-MW2</name>
    <dbReference type="NCBI Taxonomy" id="2792601"/>
    <lineage>
        <taxon>Bacteria</taxon>
        <taxon>Bacillati</taxon>
        <taxon>Cyanobacteriota</taxon>
        <taxon>Cyanophyceae</taxon>
        <taxon>Oscillatoriophycideae</taxon>
        <taxon>Oscillatoriales</taxon>
        <taxon>Oscillatoriaceae</taxon>
        <taxon>Planktothricoides</taxon>
    </lineage>
</organism>
<dbReference type="AlphaFoldDB" id="A0AAU8JK87"/>